<dbReference type="EMBL" id="JAINUG010000013">
    <property type="protein sequence ID" value="KAJ8414394.1"/>
    <property type="molecule type" value="Genomic_DNA"/>
</dbReference>
<evidence type="ECO:0000313" key="1">
    <source>
        <dbReference type="EMBL" id="KAJ8414394.1"/>
    </source>
</evidence>
<comment type="caution">
    <text evidence="1">The sequence shown here is derived from an EMBL/GenBank/DDBJ whole genome shotgun (WGS) entry which is preliminary data.</text>
</comment>
<dbReference type="InterPro" id="IPR036397">
    <property type="entry name" value="RNaseH_sf"/>
</dbReference>
<protein>
    <submittedName>
        <fullName evidence="1">Uncharacterized protein</fullName>
    </submittedName>
</protein>
<dbReference type="Gene3D" id="3.30.420.10">
    <property type="entry name" value="Ribonuclease H-like superfamily/Ribonuclease H"/>
    <property type="match status" value="1"/>
</dbReference>
<organism evidence="1 2">
    <name type="scientific">Aldrovandia affinis</name>
    <dbReference type="NCBI Taxonomy" id="143900"/>
    <lineage>
        <taxon>Eukaryota</taxon>
        <taxon>Metazoa</taxon>
        <taxon>Chordata</taxon>
        <taxon>Craniata</taxon>
        <taxon>Vertebrata</taxon>
        <taxon>Euteleostomi</taxon>
        <taxon>Actinopterygii</taxon>
        <taxon>Neopterygii</taxon>
        <taxon>Teleostei</taxon>
        <taxon>Notacanthiformes</taxon>
        <taxon>Halosauridae</taxon>
        <taxon>Aldrovandia</taxon>
    </lineage>
</organism>
<dbReference type="GO" id="GO:0003676">
    <property type="term" value="F:nucleic acid binding"/>
    <property type="evidence" value="ECO:0007669"/>
    <property type="project" value="InterPro"/>
</dbReference>
<gene>
    <name evidence="1" type="ORF">AAFF_G00052640</name>
</gene>
<reference evidence="1" key="1">
    <citation type="journal article" date="2023" name="Science">
        <title>Genome structures resolve the early diversification of teleost fishes.</title>
        <authorList>
            <person name="Parey E."/>
            <person name="Louis A."/>
            <person name="Montfort J."/>
            <person name="Bouchez O."/>
            <person name="Roques C."/>
            <person name="Iampietro C."/>
            <person name="Lluch J."/>
            <person name="Castinel A."/>
            <person name="Donnadieu C."/>
            <person name="Desvignes T."/>
            <person name="Floi Bucao C."/>
            <person name="Jouanno E."/>
            <person name="Wen M."/>
            <person name="Mejri S."/>
            <person name="Dirks R."/>
            <person name="Jansen H."/>
            <person name="Henkel C."/>
            <person name="Chen W.J."/>
            <person name="Zahm M."/>
            <person name="Cabau C."/>
            <person name="Klopp C."/>
            <person name="Thompson A.W."/>
            <person name="Robinson-Rechavi M."/>
            <person name="Braasch I."/>
            <person name="Lecointre G."/>
            <person name="Bobe J."/>
            <person name="Postlethwait J.H."/>
            <person name="Berthelot C."/>
            <person name="Roest Crollius H."/>
            <person name="Guiguen Y."/>
        </authorList>
    </citation>
    <scope>NUCLEOTIDE SEQUENCE</scope>
    <source>
        <strain evidence="1">NC1722</strain>
    </source>
</reference>
<dbReference type="AlphaFoldDB" id="A0AAD7T4N9"/>
<keyword evidence="2" id="KW-1185">Reference proteome</keyword>
<accession>A0AAD7T4N9</accession>
<evidence type="ECO:0000313" key="2">
    <source>
        <dbReference type="Proteomes" id="UP001221898"/>
    </source>
</evidence>
<sequence length="169" mass="18894">MESTDLKALIAQLVASSQQQQARHQEAMLVQIQSLEEQRRQHAQAMEVQIQNTELLWAELKERLDAQKEHALVERSGYREPAIAPRTHLAATSRQRHPPPLLCGFQEVDPQASTDPLSEGESSAAVALTEEEAGIAMDLVGPLLKRARGHQYILVVLDYTTRYPEAIPL</sequence>
<dbReference type="Proteomes" id="UP001221898">
    <property type="component" value="Unassembled WGS sequence"/>
</dbReference>
<name>A0AAD7T4N9_9TELE</name>
<proteinExistence type="predicted"/>